<dbReference type="AlphaFoldDB" id="A0A0A7LCJ5"/>
<dbReference type="SUPFAM" id="SSF109755">
    <property type="entry name" value="PhoU-like"/>
    <property type="match status" value="1"/>
</dbReference>
<dbReference type="InterPro" id="IPR006037">
    <property type="entry name" value="RCK_C"/>
</dbReference>
<evidence type="ECO:0000313" key="2">
    <source>
        <dbReference type="EMBL" id="AIZ56789.1"/>
    </source>
</evidence>
<dbReference type="Gene3D" id="3.30.70.1450">
    <property type="entry name" value="Regulator of K+ conductance, C-terminal domain"/>
    <property type="match status" value="1"/>
</dbReference>
<dbReference type="STRING" id="1577791.Mpt1_c09140"/>
<dbReference type="InterPro" id="IPR050144">
    <property type="entry name" value="AAE_transporter"/>
</dbReference>
<protein>
    <submittedName>
        <fullName evidence="2">TrkA-C domain protein</fullName>
    </submittedName>
</protein>
<dbReference type="EMBL" id="CP010070">
    <property type="protein sequence ID" value="AIZ56789.1"/>
    <property type="molecule type" value="Genomic_DNA"/>
</dbReference>
<dbReference type="InterPro" id="IPR026022">
    <property type="entry name" value="PhoU_dom"/>
</dbReference>
<reference evidence="2 3" key="1">
    <citation type="journal article" date="2014" name="Appl. Environ. Microbiol.">
        <title>Comparative Genome Analysis of 'Candidatus Methanoplasma termitum' Indicates a New Mode of Energy Metabolism in the Seventh Order of Methanogens.</title>
        <authorList>
            <person name="Lang K."/>
            <person name="Schuldes J."/>
            <person name="Klingl A."/>
            <person name="Poehlein A."/>
            <person name="Daniel R."/>
            <person name="Brune A."/>
        </authorList>
    </citation>
    <scope>NUCLEOTIDE SEQUENCE [LARGE SCALE GENOMIC DNA]</scope>
    <source>
        <strain evidence="3">Mpt1</strain>
    </source>
</reference>
<dbReference type="Gene3D" id="1.20.58.220">
    <property type="entry name" value="Phosphate transport system protein phou homolog 2, domain 2"/>
    <property type="match status" value="1"/>
</dbReference>
<organism evidence="2 3">
    <name type="scientific">Candidatus Methanoplasma termitum</name>
    <dbReference type="NCBI Taxonomy" id="1577791"/>
    <lineage>
        <taxon>Archaea</taxon>
        <taxon>Methanobacteriati</taxon>
        <taxon>Thermoplasmatota</taxon>
        <taxon>Thermoplasmata</taxon>
        <taxon>Methanomassiliicoccales</taxon>
        <taxon>Methanomassiliicoccaceae</taxon>
        <taxon>Candidatus Methanoplasma</taxon>
    </lineage>
</organism>
<dbReference type="SUPFAM" id="SSF116726">
    <property type="entry name" value="TrkA C-terminal domain-like"/>
    <property type="match status" value="1"/>
</dbReference>
<dbReference type="InterPro" id="IPR038078">
    <property type="entry name" value="PhoU-like_sf"/>
</dbReference>
<dbReference type="PANTHER" id="PTHR30445:SF8">
    <property type="entry name" value="K(+)_H(+) ANTIPORTER SUBUNIT KHTT"/>
    <property type="match status" value="1"/>
</dbReference>
<accession>A0A0A7LCJ5</accession>
<dbReference type="HOGENOM" id="CLU_104481_0_0_2"/>
<dbReference type="Pfam" id="PF02080">
    <property type="entry name" value="TrkA_C"/>
    <property type="match status" value="1"/>
</dbReference>
<feature type="domain" description="RCK C-terminal" evidence="1">
    <location>
        <begin position="102"/>
        <end position="186"/>
    </location>
</feature>
<name>A0A0A7LCJ5_9ARCH</name>
<dbReference type="GO" id="GO:0006813">
    <property type="term" value="P:potassium ion transport"/>
    <property type="evidence" value="ECO:0007669"/>
    <property type="project" value="InterPro"/>
</dbReference>
<dbReference type="GeneID" id="24818576"/>
<evidence type="ECO:0000313" key="3">
    <source>
        <dbReference type="Proteomes" id="UP000030787"/>
    </source>
</evidence>
<evidence type="ECO:0000259" key="1">
    <source>
        <dbReference type="PROSITE" id="PS51202"/>
    </source>
</evidence>
<dbReference type="Pfam" id="PF01895">
    <property type="entry name" value="PhoU"/>
    <property type="match status" value="1"/>
</dbReference>
<dbReference type="PANTHER" id="PTHR30445">
    <property type="entry name" value="K(+)_H(+) ANTIPORTER SUBUNIT KHTT"/>
    <property type="match status" value="1"/>
</dbReference>
<proteinExistence type="predicted"/>
<dbReference type="InterPro" id="IPR036721">
    <property type="entry name" value="RCK_C_sf"/>
</dbReference>
<dbReference type="KEGG" id="mear:Mpt1_c09140"/>
<dbReference type="GO" id="GO:0008324">
    <property type="term" value="F:monoatomic cation transmembrane transporter activity"/>
    <property type="evidence" value="ECO:0007669"/>
    <property type="project" value="InterPro"/>
</dbReference>
<dbReference type="RefSeq" id="WP_238603094.1">
    <property type="nucleotide sequence ID" value="NZ_CP010070.1"/>
</dbReference>
<sequence>MNKIEEMLLELKDTSEFMVDLAYSSLIYDNEEIAEEVIFLAERMNNLSLEVQEKAIEIGMNKPEEVARIVVMIRLQASIMSIADAARSIADVVLRGLGKHPVIAMSIKESETIISLAKVTENSPLDGKSFGEVRLCTHCGMFVIAIKRDREYIFGPGKNTKIEAGDILIAKGPEDGVTAFKYMAEGTDK</sequence>
<keyword evidence="3" id="KW-1185">Reference proteome</keyword>
<dbReference type="Proteomes" id="UP000030787">
    <property type="component" value="Chromosome"/>
</dbReference>
<dbReference type="PROSITE" id="PS51202">
    <property type="entry name" value="RCK_C"/>
    <property type="match status" value="1"/>
</dbReference>
<gene>
    <name evidence="2" type="ORF">Mpt1_c09140</name>
</gene>